<dbReference type="HAMAP" id="MF_00294">
    <property type="entry name" value="Ribosomal_bL33"/>
    <property type="match status" value="1"/>
</dbReference>
<dbReference type="NCBIfam" id="NF001860">
    <property type="entry name" value="PRK00595.1"/>
    <property type="match status" value="1"/>
</dbReference>
<proteinExistence type="inferred from homology"/>
<dbReference type="GO" id="GO:0003735">
    <property type="term" value="F:structural constituent of ribosome"/>
    <property type="evidence" value="ECO:0007669"/>
    <property type="project" value="InterPro"/>
</dbReference>
<keyword evidence="2 5" id="KW-0689">Ribosomal protein</keyword>
<dbReference type="NCBIfam" id="TIGR01023">
    <property type="entry name" value="rpmG_bact"/>
    <property type="match status" value="1"/>
</dbReference>
<keyword evidence="7" id="KW-1185">Reference proteome</keyword>
<dbReference type="NCBIfam" id="NF001764">
    <property type="entry name" value="PRK00504.1"/>
    <property type="match status" value="1"/>
</dbReference>
<dbReference type="InterPro" id="IPR038584">
    <property type="entry name" value="Ribosomal_bL33_sf"/>
</dbReference>
<reference evidence="6 7" key="1">
    <citation type="submission" date="2019-12" db="EMBL/GenBank/DDBJ databases">
        <title>Whole-genome analyses of novel actinobacteria.</title>
        <authorList>
            <person name="Sahin N."/>
            <person name="Saygin H."/>
        </authorList>
    </citation>
    <scope>NUCLEOTIDE SEQUENCE [LARGE SCALE GENOMIC DNA]</scope>
    <source>
        <strain evidence="6 7">KC615</strain>
    </source>
</reference>
<dbReference type="PANTHER" id="PTHR43168">
    <property type="entry name" value="50S RIBOSOMAL PROTEIN L33, CHLOROPLASTIC"/>
    <property type="match status" value="1"/>
</dbReference>
<dbReference type="Gene3D" id="2.20.28.120">
    <property type="entry name" value="Ribosomal protein L33"/>
    <property type="match status" value="1"/>
</dbReference>
<organism evidence="6 7">
    <name type="scientific">Shimazuella alba</name>
    <dbReference type="NCBI Taxonomy" id="2690964"/>
    <lineage>
        <taxon>Bacteria</taxon>
        <taxon>Bacillati</taxon>
        <taxon>Bacillota</taxon>
        <taxon>Bacilli</taxon>
        <taxon>Bacillales</taxon>
        <taxon>Thermoactinomycetaceae</taxon>
        <taxon>Shimazuella</taxon>
    </lineage>
</organism>
<dbReference type="Pfam" id="PF00471">
    <property type="entry name" value="Ribosomal_L33"/>
    <property type="match status" value="1"/>
</dbReference>
<dbReference type="RefSeq" id="WP_083964250.1">
    <property type="nucleotide sequence ID" value="NZ_WUUL01000008.1"/>
</dbReference>
<evidence type="ECO:0000256" key="3">
    <source>
        <dbReference type="ARBA" id="ARBA00023274"/>
    </source>
</evidence>
<gene>
    <name evidence="5 6" type="primary">rpmG</name>
    <name evidence="6" type="ORF">GSM42_12880</name>
</gene>
<dbReference type="AlphaFoldDB" id="A0A6I4VVI9"/>
<name>A0A6I4VVI9_9BACL</name>
<protein>
    <recommendedName>
        <fullName evidence="4 5">Large ribosomal subunit protein bL33</fullName>
    </recommendedName>
</protein>
<evidence type="ECO:0000313" key="6">
    <source>
        <dbReference type="EMBL" id="MXQ54591.1"/>
    </source>
</evidence>
<evidence type="ECO:0000256" key="2">
    <source>
        <dbReference type="ARBA" id="ARBA00022980"/>
    </source>
</evidence>
<keyword evidence="3 5" id="KW-0687">Ribonucleoprotein</keyword>
<dbReference type="GO" id="GO:0005840">
    <property type="term" value="C:ribosome"/>
    <property type="evidence" value="ECO:0007669"/>
    <property type="project" value="UniProtKB-KW"/>
</dbReference>
<dbReference type="GO" id="GO:0005737">
    <property type="term" value="C:cytoplasm"/>
    <property type="evidence" value="ECO:0007669"/>
    <property type="project" value="UniProtKB-ARBA"/>
</dbReference>
<dbReference type="EMBL" id="WUUL01000008">
    <property type="protein sequence ID" value="MXQ54591.1"/>
    <property type="molecule type" value="Genomic_DNA"/>
</dbReference>
<dbReference type="SUPFAM" id="SSF57829">
    <property type="entry name" value="Zn-binding ribosomal proteins"/>
    <property type="match status" value="1"/>
</dbReference>
<sequence length="49" mass="5975">MRVNVTLACTDCRERNYALTKNKRKHPDRMELRKYCPRCNSHTLHRETK</sequence>
<accession>A0A6I4VVI9</accession>
<dbReference type="GO" id="GO:0006412">
    <property type="term" value="P:translation"/>
    <property type="evidence" value="ECO:0007669"/>
    <property type="project" value="UniProtKB-UniRule"/>
</dbReference>
<comment type="caution">
    <text evidence="6">The sequence shown here is derived from an EMBL/GenBank/DDBJ whole genome shotgun (WGS) entry which is preliminary data.</text>
</comment>
<dbReference type="InterPro" id="IPR011332">
    <property type="entry name" value="Ribosomal_zn-bd"/>
</dbReference>
<evidence type="ECO:0000256" key="1">
    <source>
        <dbReference type="ARBA" id="ARBA00007596"/>
    </source>
</evidence>
<evidence type="ECO:0000313" key="7">
    <source>
        <dbReference type="Proteomes" id="UP000430692"/>
    </source>
</evidence>
<comment type="similarity">
    <text evidence="1 5">Belongs to the bacterial ribosomal protein bL33 family.</text>
</comment>
<dbReference type="PANTHER" id="PTHR43168:SF2">
    <property type="entry name" value="LARGE RIBOSOMAL SUBUNIT PROTEIN BL33C"/>
    <property type="match status" value="1"/>
</dbReference>
<dbReference type="Proteomes" id="UP000430692">
    <property type="component" value="Unassembled WGS sequence"/>
</dbReference>
<dbReference type="InterPro" id="IPR001705">
    <property type="entry name" value="Ribosomal_bL33"/>
</dbReference>
<evidence type="ECO:0000256" key="4">
    <source>
        <dbReference type="ARBA" id="ARBA00035176"/>
    </source>
</evidence>
<dbReference type="GO" id="GO:1990904">
    <property type="term" value="C:ribonucleoprotein complex"/>
    <property type="evidence" value="ECO:0007669"/>
    <property type="project" value="UniProtKB-KW"/>
</dbReference>
<evidence type="ECO:0000256" key="5">
    <source>
        <dbReference type="HAMAP-Rule" id="MF_00294"/>
    </source>
</evidence>